<evidence type="ECO:0000313" key="3">
    <source>
        <dbReference type="Proteomes" id="UP000190409"/>
    </source>
</evidence>
<sequence>MIALLHYLRMFLLYGIQIYRYVLLAYFLLSWLPGGYQSSLGQFLIRICEPFVGLFRPYIPNIGMVSLAGMVAFISLRFVEIGIDGIFRTLIQLIR</sequence>
<dbReference type="AlphaFoldDB" id="A0A1S8KN04"/>
<comment type="caution">
    <text evidence="2">The sequence shown here is derived from an EMBL/GenBank/DDBJ whole genome shotgun (WGS) entry which is preliminary data.</text>
</comment>
<proteinExistence type="inferred from homology"/>
<dbReference type="EMBL" id="MUYF01000003">
    <property type="protein sequence ID" value="OOL81124.1"/>
    <property type="molecule type" value="Genomic_DNA"/>
</dbReference>
<name>A0A1S8KN04_9LACT</name>
<comment type="similarity">
    <text evidence="1">Belongs to the YggT family.</text>
</comment>
<dbReference type="Pfam" id="PF02325">
    <property type="entry name" value="CCB3_YggT"/>
    <property type="match status" value="1"/>
</dbReference>
<protein>
    <submittedName>
        <fullName evidence="2">YggT family protein</fullName>
    </submittedName>
</protein>
<evidence type="ECO:0000313" key="2">
    <source>
        <dbReference type="EMBL" id="OOL81124.1"/>
    </source>
</evidence>
<dbReference type="PANTHER" id="PTHR33219:SF14">
    <property type="entry name" value="PROTEIN COFACTOR ASSEMBLY OF COMPLEX C SUBUNIT B CCB3, CHLOROPLASTIC-RELATED"/>
    <property type="match status" value="1"/>
</dbReference>
<dbReference type="InterPro" id="IPR003425">
    <property type="entry name" value="CCB3/YggT"/>
</dbReference>
<accession>A0A1S8KN04</accession>
<organism evidence="2 3">
    <name type="scientific">Dolosigranulum pigrum</name>
    <dbReference type="NCBI Taxonomy" id="29394"/>
    <lineage>
        <taxon>Bacteria</taxon>
        <taxon>Bacillati</taxon>
        <taxon>Bacillota</taxon>
        <taxon>Bacilli</taxon>
        <taxon>Lactobacillales</taxon>
        <taxon>Carnobacteriaceae</taxon>
        <taxon>Dolosigranulum</taxon>
    </lineage>
</organism>
<dbReference type="Proteomes" id="UP000190409">
    <property type="component" value="Unassembled WGS sequence"/>
</dbReference>
<dbReference type="RefSeq" id="WP_077862607.1">
    <property type="nucleotide sequence ID" value="NZ_CP040938.1"/>
</dbReference>
<evidence type="ECO:0000256" key="1">
    <source>
        <dbReference type="ARBA" id="ARBA00010894"/>
    </source>
</evidence>
<dbReference type="GO" id="GO:0016020">
    <property type="term" value="C:membrane"/>
    <property type="evidence" value="ECO:0007669"/>
    <property type="project" value="InterPro"/>
</dbReference>
<dbReference type="PANTHER" id="PTHR33219">
    <property type="entry name" value="YLMG HOMOLOG PROTEIN 2, CHLOROPLASTIC"/>
    <property type="match status" value="1"/>
</dbReference>
<reference evidence="2 3" key="1">
    <citation type="submission" date="2017-01" db="EMBL/GenBank/DDBJ databases">
        <title>Complete Genome Sequence of Dolosigranulum pigrum isolated from a Patient with interstitial lung disease.</title>
        <authorList>
            <person name="Mukhopadhyay R."/>
            <person name="Joaquin J."/>
            <person name="Hogue R."/>
            <person name="Fitzgerald S."/>
            <person name="Jospin G."/>
            <person name="Eisen J.A."/>
            <person name="Chaturvedi V."/>
        </authorList>
    </citation>
    <scope>NUCLEOTIDE SEQUENCE [LARGE SCALE GENOMIC DNA]</scope>
    <source>
        <strain evidence="2 3">15S00348</strain>
    </source>
</reference>
<gene>
    <name evidence="2" type="ORF">BWX42_04600</name>
</gene>